<reference evidence="13" key="1">
    <citation type="submission" date="2021-01" db="UniProtKB">
        <authorList>
            <consortium name="EnsemblMetazoa"/>
        </authorList>
    </citation>
    <scope>IDENTIFICATION</scope>
</reference>
<keyword evidence="14" id="KW-1185">Reference proteome</keyword>
<dbReference type="AlphaFoldDB" id="A0A7M7JQG2"/>
<dbReference type="CDD" id="cd11492">
    <property type="entry name" value="SLC5sbd_NIS-SMVT"/>
    <property type="match status" value="1"/>
</dbReference>
<feature type="transmembrane region" description="Helical" evidence="12">
    <location>
        <begin position="337"/>
        <end position="357"/>
    </location>
</feature>
<dbReference type="InterPro" id="IPR038377">
    <property type="entry name" value="Na/Glc_symporter_sf"/>
</dbReference>
<feature type="transmembrane region" description="Helical" evidence="12">
    <location>
        <begin position="124"/>
        <end position="145"/>
    </location>
</feature>
<feature type="transmembrane region" description="Helical" evidence="12">
    <location>
        <begin position="48"/>
        <end position="68"/>
    </location>
</feature>
<feature type="transmembrane region" description="Helical" evidence="12">
    <location>
        <begin position="157"/>
        <end position="179"/>
    </location>
</feature>
<dbReference type="InterPro" id="IPR051163">
    <property type="entry name" value="Sodium:Solute_Symporter_SSF"/>
</dbReference>
<feature type="transmembrane region" description="Helical" evidence="12">
    <location>
        <begin position="80"/>
        <end position="104"/>
    </location>
</feature>
<feature type="transmembrane region" description="Helical" evidence="12">
    <location>
        <begin position="507"/>
        <end position="535"/>
    </location>
</feature>
<evidence type="ECO:0000256" key="2">
    <source>
        <dbReference type="ARBA" id="ARBA00006434"/>
    </source>
</evidence>
<dbReference type="GO" id="GO:0015293">
    <property type="term" value="F:symporter activity"/>
    <property type="evidence" value="ECO:0007669"/>
    <property type="project" value="TreeGrafter"/>
</dbReference>
<proteinExistence type="inferred from homology"/>
<dbReference type="PANTHER" id="PTHR42985">
    <property type="entry name" value="SODIUM-COUPLED MONOCARBOXYLATE TRANSPORTER"/>
    <property type="match status" value="1"/>
</dbReference>
<dbReference type="PANTHER" id="PTHR42985:SF40">
    <property type="entry name" value="LD47995P-RELATED"/>
    <property type="match status" value="1"/>
</dbReference>
<dbReference type="NCBIfam" id="TIGR00813">
    <property type="entry name" value="sss"/>
    <property type="match status" value="1"/>
</dbReference>
<evidence type="ECO:0000256" key="11">
    <source>
        <dbReference type="RuleBase" id="RU362091"/>
    </source>
</evidence>
<feature type="transmembrane region" description="Helical" evidence="12">
    <location>
        <begin position="191"/>
        <end position="209"/>
    </location>
</feature>
<dbReference type="EnsemblMetazoa" id="XM_022798962">
    <property type="protein sequence ID" value="XP_022654697"/>
    <property type="gene ID" value="LOC111247704"/>
</dbReference>
<keyword evidence="7" id="KW-0915">Sodium</keyword>
<dbReference type="Gene3D" id="1.20.1730.10">
    <property type="entry name" value="Sodium/glucose cotransporter"/>
    <property type="match status" value="1"/>
</dbReference>
<evidence type="ECO:0000256" key="12">
    <source>
        <dbReference type="SAM" id="Phobius"/>
    </source>
</evidence>
<dbReference type="GO" id="GO:0005886">
    <property type="term" value="C:plasma membrane"/>
    <property type="evidence" value="ECO:0007669"/>
    <property type="project" value="UniProtKB-SubCell"/>
</dbReference>
<keyword evidence="9 12" id="KW-0472">Membrane</keyword>
<accession>A0A7M7JQG2</accession>
<keyword evidence="8" id="KW-0406">Ion transport</keyword>
<keyword evidence="4" id="KW-1003">Cell membrane</keyword>
<dbReference type="GO" id="GO:0006814">
    <property type="term" value="P:sodium ion transport"/>
    <property type="evidence" value="ECO:0007669"/>
    <property type="project" value="UniProtKB-KW"/>
</dbReference>
<dbReference type="GeneID" id="111247704"/>
<comment type="similarity">
    <text evidence="2 11">Belongs to the sodium:solute symporter (SSF) (TC 2.A.21) family.</text>
</comment>
<evidence type="ECO:0000256" key="3">
    <source>
        <dbReference type="ARBA" id="ARBA00022448"/>
    </source>
</evidence>
<dbReference type="OMA" id="CIATFPW"/>
<name>A0A7M7JQG2_VARDE</name>
<keyword evidence="3" id="KW-0813">Transport</keyword>
<keyword evidence="10" id="KW-0739">Sodium transport</keyword>
<evidence type="ECO:0000256" key="1">
    <source>
        <dbReference type="ARBA" id="ARBA00004651"/>
    </source>
</evidence>
<evidence type="ECO:0000256" key="8">
    <source>
        <dbReference type="ARBA" id="ARBA00023065"/>
    </source>
</evidence>
<keyword evidence="5 12" id="KW-0812">Transmembrane</keyword>
<evidence type="ECO:0000256" key="6">
    <source>
        <dbReference type="ARBA" id="ARBA00022989"/>
    </source>
</evidence>
<feature type="transmembrane region" description="Helical" evidence="12">
    <location>
        <begin position="405"/>
        <end position="430"/>
    </location>
</feature>
<organism evidence="13 14">
    <name type="scientific">Varroa destructor</name>
    <name type="common">Honeybee mite</name>
    <dbReference type="NCBI Taxonomy" id="109461"/>
    <lineage>
        <taxon>Eukaryota</taxon>
        <taxon>Metazoa</taxon>
        <taxon>Ecdysozoa</taxon>
        <taxon>Arthropoda</taxon>
        <taxon>Chelicerata</taxon>
        <taxon>Arachnida</taxon>
        <taxon>Acari</taxon>
        <taxon>Parasitiformes</taxon>
        <taxon>Mesostigmata</taxon>
        <taxon>Gamasina</taxon>
        <taxon>Dermanyssoidea</taxon>
        <taxon>Varroidae</taxon>
        <taxon>Varroa</taxon>
    </lineage>
</organism>
<protein>
    <recommendedName>
        <fullName evidence="15">Sodium/solute symporter</fullName>
    </recommendedName>
</protein>
<sequence length="581" mass="63446">MGVAHFAFLDYVVLIGFLLISTLIGLYFAWKDRKSTSNKTFLTGNKELGWIPVSFSMMASFLSSIAILGLPSEVYNRGAILWMGAVSAAVAIVIAATVFLPMYYNMDITSINEYLERRFDSPQVRNLAAGVFVLQTLLYMGVVLYGPSLALGSVTGIPVWVSILLNGLACTFYTAIGGMKAVVWTDVVQMILIYVGYIMVCASGIYHVGGIRKVLELNNEGGRLIFVNWSLNPYFTYTTWNVTLSWTVGWMAAYCASQTQVQRYSAIASLAQAKKALLWNIPGVTSTLLLSVLSGLVLYAVYGHCDPRITGDADKADQLMPFIVQDLLRDYPGLSGLLVASVFSGSLSTLSSGYNALSAVTWDDFVRPQVNISDKQSIYLTKGIAAMYGILSVFIAFLAETMDSIIQASSSLIGAMTGPLLAIFVMGMLVPFIRKNGAIYGICLGLVFSWWLTLGSIIYPRVGDDLPTSNAQCLARFDNLSGTESVMSELITRGSFDEPKTPDGILAFYHISFIWITGVGFLATIVFSTIISAFLDDKSSHVDPRFIAPIARRFMSMQEDSFKMASYKTVSTSENNGASRL</sequence>
<evidence type="ECO:0000256" key="4">
    <source>
        <dbReference type="ARBA" id="ARBA00022475"/>
    </source>
</evidence>
<feature type="transmembrane region" description="Helical" evidence="12">
    <location>
        <begin position="6"/>
        <end position="28"/>
    </location>
</feature>
<evidence type="ECO:0000256" key="7">
    <source>
        <dbReference type="ARBA" id="ARBA00023053"/>
    </source>
</evidence>
<feature type="transmembrane region" description="Helical" evidence="12">
    <location>
        <begin position="234"/>
        <end position="256"/>
    </location>
</feature>
<dbReference type="Proteomes" id="UP000594260">
    <property type="component" value="Unplaced"/>
</dbReference>
<feature type="transmembrane region" description="Helical" evidence="12">
    <location>
        <begin position="437"/>
        <end position="459"/>
    </location>
</feature>
<feature type="transmembrane region" description="Helical" evidence="12">
    <location>
        <begin position="277"/>
        <end position="302"/>
    </location>
</feature>
<evidence type="ECO:0000256" key="5">
    <source>
        <dbReference type="ARBA" id="ARBA00022692"/>
    </source>
</evidence>
<evidence type="ECO:0000313" key="13">
    <source>
        <dbReference type="EnsemblMetazoa" id="XP_022654697"/>
    </source>
</evidence>
<dbReference type="PROSITE" id="PS50283">
    <property type="entry name" value="NA_SOLUT_SYMP_3"/>
    <property type="match status" value="1"/>
</dbReference>
<evidence type="ECO:0000256" key="10">
    <source>
        <dbReference type="ARBA" id="ARBA00023201"/>
    </source>
</evidence>
<feature type="transmembrane region" description="Helical" evidence="12">
    <location>
        <begin position="378"/>
        <end position="399"/>
    </location>
</feature>
<dbReference type="InParanoid" id="A0A7M7JQG2"/>
<evidence type="ECO:0000256" key="9">
    <source>
        <dbReference type="ARBA" id="ARBA00023136"/>
    </source>
</evidence>
<evidence type="ECO:0000313" key="14">
    <source>
        <dbReference type="Proteomes" id="UP000594260"/>
    </source>
</evidence>
<keyword evidence="6 12" id="KW-1133">Transmembrane helix</keyword>
<dbReference type="InterPro" id="IPR001734">
    <property type="entry name" value="Na/solute_symporter"/>
</dbReference>
<dbReference type="RefSeq" id="XP_022654697.1">
    <property type="nucleotide sequence ID" value="XM_022798962.1"/>
</dbReference>
<dbReference type="OrthoDB" id="6358884at2759"/>
<dbReference type="KEGG" id="vde:111247704"/>
<comment type="subcellular location">
    <subcellularLocation>
        <location evidence="1">Cell membrane</location>
        <topology evidence="1">Multi-pass membrane protein</topology>
    </subcellularLocation>
</comment>
<dbReference type="Pfam" id="PF00474">
    <property type="entry name" value="SSF"/>
    <property type="match status" value="1"/>
</dbReference>
<evidence type="ECO:0008006" key="15">
    <source>
        <dbReference type="Google" id="ProtNLM"/>
    </source>
</evidence>